<evidence type="ECO:0000313" key="3">
    <source>
        <dbReference type="EMBL" id="KAK6186955.1"/>
    </source>
</evidence>
<dbReference type="Gene3D" id="2.30.30.190">
    <property type="entry name" value="CAP Gly-rich-like domain"/>
    <property type="match status" value="1"/>
</dbReference>
<feature type="region of interest" description="Disordered" evidence="1">
    <location>
        <begin position="645"/>
        <end position="687"/>
    </location>
</feature>
<accession>A0AAN8K0Z9</accession>
<dbReference type="InterPro" id="IPR036859">
    <property type="entry name" value="CAP-Gly_dom_sf"/>
</dbReference>
<feature type="compositionally biased region" description="Basic and acidic residues" evidence="1">
    <location>
        <begin position="359"/>
        <end position="375"/>
    </location>
</feature>
<gene>
    <name evidence="3" type="ORF">SNE40_006211</name>
</gene>
<feature type="region of interest" description="Disordered" evidence="1">
    <location>
        <begin position="426"/>
        <end position="445"/>
    </location>
</feature>
<dbReference type="InterPro" id="IPR000938">
    <property type="entry name" value="CAP-Gly_domain"/>
</dbReference>
<organism evidence="3 4">
    <name type="scientific">Patella caerulea</name>
    <name type="common">Rayed Mediterranean limpet</name>
    <dbReference type="NCBI Taxonomy" id="87958"/>
    <lineage>
        <taxon>Eukaryota</taxon>
        <taxon>Metazoa</taxon>
        <taxon>Spiralia</taxon>
        <taxon>Lophotrochozoa</taxon>
        <taxon>Mollusca</taxon>
        <taxon>Gastropoda</taxon>
        <taxon>Patellogastropoda</taxon>
        <taxon>Patelloidea</taxon>
        <taxon>Patellidae</taxon>
        <taxon>Patella</taxon>
    </lineage>
</organism>
<dbReference type="SMART" id="SM01052">
    <property type="entry name" value="CAP_GLY"/>
    <property type="match status" value="1"/>
</dbReference>
<keyword evidence="4" id="KW-1185">Reference proteome</keyword>
<evidence type="ECO:0000313" key="4">
    <source>
        <dbReference type="Proteomes" id="UP001347796"/>
    </source>
</evidence>
<dbReference type="AlphaFoldDB" id="A0AAN8K0Z9"/>
<feature type="compositionally biased region" description="Basic and acidic residues" evidence="1">
    <location>
        <begin position="156"/>
        <end position="165"/>
    </location>
</feature>
<feature type="compositionally biased region" description="Basic and acidic residues" evidence="1">
    <location>
        <begin position="189"/>
        <end position="200"/>
    </location>
</feature>
<feature type="domain" description="CAP-Gly" evidence="2">
    <location>
        <begin position="594"/>
        <end position="636"/>
    </location>
</feature>
<reference evidence="3 4" key="1">
    <citation type="submission" date="2024-01" db="EMBL/GenBank/DDBJ databases">
        <title>The genome of the rayed Mediterranean limpet Patella caerulea (Linnaeus, 1758).</title>
        <authorList>
            <person name="Anh-Thu Weber A."/>
            <person name="Halstead-Nussloch G."/>
        </authorList>
    </citation>
    <scope>NUCLEOTIDE SEQUENCE [LARGE SCALE GENOMIC DNA]</scope>
    <source>
        <strain evidence="3">AATW-2023a</strain>
        <tissue evidence="3">Whole specimen</tissue>
    </source>
</reference>
<dbReference type="PANTHER" id="PTHR18916">
    <property type="entry name" value="DYNACTIN 1-RELATED MICROTUBULE-BINDING"/>
    <property type="match status" value="1"/>
</dbReference>
<proteinExistence type="predicted"/>
<dbReference type="Pfam" id="PF01302">
    <property type="entry name" value="CAP_GLY"/>
    <property type="match status" value="1"/>
</dbReference>
<feature type="compositionally biased region" description="Acidic residues" evidence="1">
    <location>
        <begin position="172"/>
        <end position="182"/>
    </location>
</feature>
<protein>
    <recommendedName>
        <fullName evidence="2">CAP-Gly domain-containing protein</fullName>
    </recommendedName>
</protein>
<feature type="compositionally biased region" description="Polar residues" evidence="1">
    <location>
        <begin position="213"/>
        <end position="266"/>
    </location>
</feature>
<dbReference type="PROSITE" id="PS50245">
    <property type="entry name" value="CAP_GLY_2"/>
    <property type="match status" value="1"/>
</dbReference>
<feature type="compositionally biased region" description="Pro residues" evidence="1">
    <location>
        <begin position="345"/>
        <end position="355"/>
    </location>
</feature>
<evidence type="ECO:0000259" key="2">
    <source>
        <dbReference type="PROSITE" id="PS50245"/>
    </source>
</evidence>
<dbReference type="SUPFAM" id="SSF74924">
    <property type="entry name" value="Cap-Gly domain"/>
    <property type="match status" value="1"/>
</dbReference>
<feature type="region of interest" description="Disordered" evidence="1">
    <location>
        <begin position="156"/>
        <end position="385"/>
    </location>
</feature>
<sequence>METLAQMAASPNQVNSSDGETYIEKYIKGISAVESILTLDRLRQEVAVKELLAVTGRSSSLRKTTSVPNINQILTSPTKLDEQMRADSVSDLTFDPLSPKSQHYPGELFRQRSNSDANTLATVAKELRKATTLASPKCALSPHSIKLVKPMSTLLEEQHQREQKPLLRQSTEEDLDEEDEDDFGVKPIHHLDNDDPHDSDDFQEFESFQSQQTRTQGSVNNMTHSSTNDSLVEGQTKSYTPSMTSSGYASQAVSTLTLSSEDSMSVKSMEEQADGKNNKMRQKSASTETSSESDSEERGNKNNNSKDVSAPEQVDEDQEISTENLKNRRSDSLLDEGVPDIPGSPLKPIPSPPVTSDPFFKETNEAENKNSEKEPNVSSQTTKPIVTRPKLPVFEDHVTLDNKSAICNVPDSDLYSVNALEELEKLQDTCEESEDSNPPIADESHLNKPIVDESHLNKPINEQISANSLESTNKTPVKPLVIDHEVKSLDRADVLRRKGSAGRPRPVSCVGSPQTYSVHRGMPLDPDRRSSLHFTDEQAQGFDDSMSECSFGSRADLDRLMDIPVPSWIQEGEGVTVTSSRGTVPKSGVVRFVGQVDFAAGNWIGIELDQPEGKNDGSVNKQRYFKCRSRHGIFVRPDKLIWDKKRKGTKNLNNSATGRRSSSGLAHSSSNSNLSASKSKTAGSKKK</sequence>
<evidence type="ECO:0000256" key="1">
    <source>
        <dbReference type="SAM" id="MobiDB-lite"/>
    </source>
</evidence>
<dbReference type="EMBL" id="JAZGQO010000005">
    <property type="protein sequence ID" value="KAK6186955.1"/>
    <property type="molecule type" value="Genomic_DNA"/>
</dbReference>
<comment type="caution">
    <text evidence="3">The sequence shown here is derived from an EMBL/GenBank/DDBJ whole genome shotgun (WGS) entry which is preliminary data.</text>
</comment>
<feature type="compositionally biased region" description="Low complexity" evidence="1">
    <location>
        <begin position="658"/>
        <end position="687"/>
    </location>
</feature>
<feature type="compositionally biased region" description="Basic and acidic residues" evidence="1">
    <location>
        <begin position="268"/>
        <end position="277"/>
    </location>
</feature>
<dbReference type="Proteomes" id="UP001347796">
    <property type="component" value="Unassembled WGS sequence"/>
</dbReference>
<name>A0AAN8K0Z9_PATCE</name>
<feature type="region of interest" description="Disordered" evidence="1">
    <location>
        <begin position="497"/>
        <end position="518"/>
    </location>
</feature>